<evidence type="ECO:0000256" key="1">
    <source>
        <dbReference type="ARBA" id="ARBA00002646"/>
    </source>
</evidence>
<dbReference type="KEGG" id="hazt:108674409"/>
<comment type="function">
    <text evidence="1">May be involved in cell cycle regulation.</text>
</comment>
<name>A0A8B7NVU4_HYAAZ</name>
<comment type="subcellular location">
    <subcellularLocation>
        <location evidence="2">Nucleus</location>
    </subcellularLocation>
</comment>
<evidence type="ECO:0000256" key="7">
    <source>
        <dbReference type="ARBA" id="ARBA00022990"/>
    </source>
</evidence>
<dbReference type="GO" id="GO:0005634">
    <property type="term" value="C:nucleus"/>
    <property type="evidence" value="ECO:0007669"/>
    <property type="project" value="UniProtKB-SubCell"/>
</dbReference>
<dbReference type="GeneID" id="108674409"/>
<evidence type="ECO:0000256" key="5">
    <source>
        <dbReference type="ARBA" id="ARBA00022553"/>
    </source>
</evidence>
<keyword evidence="11" id="KW-1185">Reference proteome</keyword>
<evidence type="ECO:0000256" key="2">
    <source>
        <dbReference type="ARBA" id="ARBA00004123"/>
    </source>
</evidence>
<evidence type="ECO:0000256" key="3">
    <source>
        <dbReference type="ARBA" id="ARBA00011097"/>
    </source>
</evidence>
<gene>
    <name evidence="12" type="primary">LOC108674409</name>
</gene>
<keyword evidence="9" id="KW-0131">Cell cycle</keyword>
<feature type="compositionally biased region" description="Acidic residues" evidence="10">
    <location>
        <begin position="84"/>
        <end position="97"/>
    </location>
</feature>
<reference evidence="12" key="1">
    <citation type="submission" date="2025-08" db="UniProtKB">
        <authorList>
            <consortium name="RefSeq"/>
        </authorList>
    </citation>
    <scope>IDENTIFICATION</scope>
    <source>
        <tissue evidence="12">Whole organism</tissue>
    </source>
</reference>
<dbReference type="AlphaFoldDB" id="A0A8B7NVU4"/>
<comment type="subunit">
    <text evidence="3">Interacts with UHRF2/NIRF.</text>
</comment>
<evidence type="ECO:0000313" key="12">
    <source>
        <dbReference type="RefSeq" id="XP_018017840.1"/>
    </source>
</evidence>
<evidence type="ECO:0000256" key="10">
    <source>
        <dbReference type="SAM" id="MobiDB-lite"/>
    </source>
</evidence>
<dbReference type="GO" id="GO:0043161">
    <property type="term" value="P:proteasome-mediated ubiquitin-dependent protein catabolic process"/>
    <property type="evidence" value="ECO:0007669"/>
    <property type="project" value="TreeGrafter"/>
</dbReference>
<dbReference type="RefSeq" id="XP_018017840.1">
    <property type="nucleotide sequence ID" value="XM_018162351.2"/>
</dbReference>
<evidence type="ECO:0000256" key="9">
    <source>
        <dbReference type="ARBA" id="ARBA00023306"/>
    </source>
</evidence>
<evidence type="ECO:0000313" key="11">
    <source>
        <dbReference type="Proteomes" id="UP000694843"/>
    </source>
</evidence>
<dbReference type="Proteomes" id="UP000694843">
    <property type="component" value="Unplaced"/>
</dbReference>
<keyword evidence="5" id="KW-0597">Phosphoprotein</keyword>
<keyword evidence="8" id="KW-0539">Nucleus</keyword>
<dbReference type="OrthoDB" id="10068198at2759"/>
<accession>A0A8B7NVU4</accession>
<protein>
    <recommendedName>
        <fullName evidence="4">PEST proteolytic signal-containing nuclear protein</fullName>
    </recommendedName>
</protein>
<dbReference type="GO" id="GO:0016567">
    <property type="term" value="P:protein ubiquitination"/>
    <property type="evidence" value="ECO:0007669"/>
    <property type="project" value="InterPro"/>
</dbReference>
<proteinExistence type="predicted"/>
<feature type="compositionally biased region" description="Low complexity" evidence="10">
    <location>
        <begin position="65"/>
        <end position="78"/>
    </location>
</feature>
<dbReference type="Pfam" id="PF15473">
    <property type="entry name" value="PCNP"/>
    <property type="match status" value="1"/>
</dbReference>
<feature type="compositionally biased region" description="Polar residues" evidence="10">
    <location>
        <begin position="111"/>
        <end position="121"/>
    </location>
</feature>
<dbReference type="OMA" id="QWEQNIK"/>
<dbReference type="PANTHER" id="PTHR16523">
    <property type="entry name" value="PEST PROTEOLYTIC SIGNAL-CONTAINING NUCLEAR PROTEIN"/>
    <property type="match status" value="1"/>
</dbReference>
<evidence type="ECO:0000256" key="8">
    <source>
        <dbReference type="ARBA" id="ARBA00023242"/>
    </source>
</evidence>
<keyword evidence="7" id="KW-0007">Acetylation</keyword>
<keyword evidence="6" id="KW-0832">Ubl conjugation</keyword>
<feature type="compositionally biased region" description="Basic and acidic residues" evidence="10">
    <location>
        <begin position="21"/>
        <end position="34"/>
    </location>
</feature>
<sequence length="158" mass="17473">MPSEPSKRSIEEQETTTSFKRVKESDSENTEPAKKISFGLVQQTGNKVLSSGLKMGFSKSQGSLSTQTNKKSQSSTMTRVAAAFEDDDQEEEEEEMPPEAKMRMKNIGRDTPTSAGPNSFGKSRIGFCDSKKVYEKKMKETEKELLAKEEGGAKKKSS</sequence>
<feature type="compositionally biased region" description="Basic and acidic residues" evidence="10">
    <location>
        <begin position="1"/>
        <end position="11"/>
    </location>
</feature>
<feature type="region of interest" description="Disordered" evidence="10">
    <location>
        <begin position="52"/>
        <end position="123"/>
    </location>
</feature>
<feature type="region of interest" description="Disordered" evidence="10">
    <location>
        <begin position="1"/>
        <end position="38"/>
    </location>
</feature>
<organism evidence="11 12">
    <name type="scientific">Hyalella azteca</name>
    <name type="common">Amphipod</name>
    <dbReference type="NCBI Taxonomy" id="294128"/>
    <lineage>
        <taxon>Eukaryota</taxon>
        <taxon>Metazoa</taxon>
        <taxon>Ecdysozoa</taxon>
        <taxon>Arthropoda</taxon>
        <taxon>Crustacea</taxon>
        <taxon>Multicrustacea</taxon>
        <taxon>Malacostraca</taxon>
        <taxon>Eumalacostraca</taxon>
        <taxon>Peracarida</taxon>
        <taxon>Amphipoda</taxon>
        <taxon>Senticaudata</taxon>
        <taxon>Talitrida</taxon>
        <taxon>Talitroidea</taxon>
        <taxon>Hyalellidae</taxon>
        <taxon>Hyalella</taxon>
    </lineage>
</organism>
<dbReference type="InterPro" id="IPR029169">
    <property type="entry name" value="PCNP"/>
</dbReference>
<evidence type="ECO:0000256" key="6">
    <source>
        <dbReference type="ARBA" id="ARBA00022843"/>
    </source>
</evidence>
<evidence type="ECO:0000256" key="4">
    <source>
        <dbReference type="ARBA" id="ARBA00022059"/>
    </source>
</evidence>
<dbReference type="PANTHER" id="PTHR16523:SF6">
    <property type="entry name" value="PEST PROTEOLYTIC SIGNAL-CONTAINING NUCLEAR PROTEIN"/>
    <property type="match status" value="1"/>
</dbReference>